<evidence type="ECO:0000256" key="3">
    <source>
        <dbReference type="ARBA" id="ARBA00022898"/>
    </source>
</evidence>
<dbReference type="SUPFAM" id="SSF53383">
    <property type="entry name" value="PLP-dependent transferases"/>
    <property type="match status" value="1"/>
</dbReference>
<dbReference type="HAMAP" id="MF_01970">
    <property type="entry name" value="Kynureninase"/>
    <property type="match status" value="1"/>
</dbReference>
<dbReference type="EC" id="3.7.1.3" evidence="4 5"/>
<dbReference type="GO" id="GO:0009435">
    <property type="term" value="P:NAD+ biosynthetic process"/>
    <property type="evidence" value="ECO:0007669"/>
    <property type="project" value="UniProtKB-UniRule"/>
</dbReference>
<protein>
    <recommendedName>
        <fullName evidence="4 5">Kynureninase</fullName>
        <ecNumber evidence="4 5">3.7.1.3</ecNumber>
    </recommendedName>
    <alternativeName>
        <fullName evidence="4">L-kynurenine hydrolase</fullName>
    </alternativeName>
</protein>
<reference evidence="8 9" key="1">
    <citation type="submission" date="2017-04" db="EMBL/GenBank/DDBJ databases">
        <authorList>
            <person name="Afonso C.L."/>
            <person name="Miller P.J."/>
            <person name="Scott M.A."/>
            <person name="Spackman E."/>
            <person name="Goraichik I."/>
            <person name="Dimitrov K.M."/>
            <person name="Suarez D.L."/>
            <person name="Swayne D.E."/>
        </authorList>
    </citation>
    <scope>NUCLEOTIDE SEQUENCE [LARGE SCALE GENOMIC DNA]</scope>
    <source>
        <strain evidence="9">XA(T)</strain>
    </source>
</reference>
<dbReference type="EMBL" id="CP020715">
    <property type="protein sequence ID" value="ARJ04093.1"/>
    <property type="molecule type" value="Genomic_DNA"/>
</dbReference>
<dbReference type="Pfam" id="PF00266">
    <property type="entry name" value="Aminotran_5"/>
    <property type="match status" value="1"/>
</dbReference>
<dbReference type="GO" id="GO:0043420">
    <property type="term" value="P:anthranilate metabolic process"/>
    <property type="evidence" value="ECO:0007669"/>
    <property type="project" value="TreeGrafter"/>
</dbReference>
<dbReference type="AlphaFoldDB" id="A0A1X9LG38"/>
<evidence type="ECO:0000256" key="6">
    <source>
        <dbReference type="PIRNR" id="PIRNR038800"/>
    </source>
</evidence>
<dbReference type="InterPro" id="IPR015422">
    <property type="entry name" value="PyrdxlP-dep_Trfase_small"/>
</dbReference>
<dbReference type="GO" id="GO:0019441">
    <property type="term" value="P:L-tryptophan catabolic process to kynurenine"/>
    <property type="evidence" value="ECO:0007669"/>
    <property type="project" value="TreeGrafter"/>
</dbReference>
<evidence type="ECO:0000313" key="9">
    <source>
        <dbReference type="Proteomes" id="UP000192775"/>
    </source>
</evidence>
<comment type="catalytic activity">
    <reaction evidence="6">
        <text>3-hydroxy-L-kynurenine + H2O = 3-hydroxyanthranilate + L-alanine + H(+)</text>
        <dbReference type="Rhea" id="RHEA:25143"/>
        <dbReference type="ChEBI" id="CHEBI:15377"/>
        <dbReference type="ChEBI" id="CHEBI:15378"/>
        <dbReference type="ChEBI" id="CHEBI:36559"/>
        <dbReference type="ChEBI" id="CHEBI:57972"/>
        <dbReference type="ChEBI" id="CHEBI:58125"/>
        <dbReference type="EC" id="3.7.1.3"/>
    </reaction>
</comment>
<name>A0A1X9LG38_9MICO</name>
<dbReference type="InterPro" id="IPR015424">
    <property type="entry name" value="PyrdxlP-dep_Trfase"/>
</dbReference>
<keyword evidence="2 4" id="KW-0378">Hydrolase</keyword>
<dbReference type="STRING" id="1619308.B5808_01780"/>
<feature type="modified residue" description="N6-(pyridoxal phosphate)lysine" evidence="4">
    <location>
        <position position="239"/>
    </location>
</feature>
<feature type="binding site" evidence="4">
    <location>
        <position position="238"/>
    </location>
    <ligand>
        <name>pyridoxal 5'-phosphate</name>
        <dbReference type="ChEBI" id="CHEBI:597326"/>
    </ligand>
</feature>
<dbReference type="Gene3D" id="3.90.1150.10">
    <property type="entry name" value="Aspartate Aminotransferase, domain 1"/>
    <property type="match status" value="1"/>
</dbReference>
<feature type="domain" description="Aminotransferase class V" evidence="7">
    <location>
        <begin position="94"/>
        <end position="334"/>
    </location>
</feature>
<dbReference type="GO" id="GO:0030429">
    <property type="term" value="F:kynureninase activity"/>
    <property type="evidence" value="ECO:0007669"/>
    <property type="project" value="UniProtKB-UniRule"/>
</dbReference>
<proteinExistence type="inferred from homology"/>
<evidence type="ECO:0000256" key="5">
    <source>
        <dbReference type="NCBIfam" id="TIGR01814"/>
    </source>
</evidence>
<feature type="binding site" evidence="4">
    <location>
        <position position="108"/>
    </location>
    <ligand>
        <name>pyridoxal 5'-phosphate</name>
        <dbReference type="ChEBI" id="CHEBI:597326"/>
    </ligand>
</feature>
<evidence type="ECO:0000313" key="8">
    <source>
        <dbReference type="EMBL" id="ARJ04093.1"/>
    </source>
</evidence>
<dbReference type="GO" id="GO:0005737">
    <property type="term" value="C:cytoplasm"/>
    <property type="evidence" value="ECO:0007669"/>
    <property type="project" value="UniProtKB-UniRule"/>
</dbReference>
<dbReference type="UniPathway" id="UPA00253">
    <property type="reaction ID" value="UER00329"/>
</dbReference>
<dbReference type="RefSeq" id="WP_085017905.1">
    <property type="nucleotide sequence ID" value="NZ_BMHD01000001.1"/>
</dbReference>
<gene>
    <name evidence="4" type="primary">kynU</name>
    <name evidence="8" type="ORF">B5808_01780</name>
</gene>
<comment type="similarity">
    <text evidence="4 6">Belongs to the kynureninase family.</text>
</comment>
<keyword evidence="9" id="KW-1185">Reference proteome</keyword>
<feature type="binding site" evidence="4">
    <location>
        <begin position="136"/>
        <end position="139"/>
    </location>
    <ligand>
        <name>pyridoxal 5'-phosphate</name>
        <dbReference type="ChEBI" id="CHEBI:597326"/>
    </ligand>
</feature>
<evidence type="ECO:0000259" key="7">
    <source>
        <dbReference type="Pfam" id="PF00266"/>
    </source>
</evidence>
<dbReference type="NCBIfam" id="TIGR01814">
    <property type="entry name" value="kynureninase"/>
    <property type="match status" value="1"/>
</dbReference>
<comment type="catalytic activity">
    <reaction evidence="4 6">
        <text>L-kynurenine + H2O = anthranilate + L-alanine + H(+)</text>
        <dbReference type="Rhea" id="RHEA:16813"/>
        <dbReference type="ChEBI" id="CHEBI:15377"/>
        <dbReference type="ChEBI" id="CHEBI:15378"/>
        <dbReference type="ChEBI" id="CHEBI:16567"/>
        <dbReference type="ChEBI" id="CHEBI:57959"/>
        <dbReference type="ChEBI" id="CHEBI:57972"/>
        <dbReference type="EC" id="3.7.1.3"/>
    </reaction>
</comment>
<feature type="binding site" evidence="4">
    <location>
        <position position="268"/>
    </location>
    <ligand>
        <name>pyridoxal 5'-phosphate</name>
        <dbReference type="ChEBI" id="CHEBI:597326"/>
    </ligand>
</feature>
<comment type="subunit">
    <text evidence="4 6">Homodimer.</text>
</comment>
<evidence type="ECO:0000256" key="4">
    <source>
        <dbReference type="HAMAP-Rule" id="MF_01970"/>
    </source>
</evidence>
<dbReference type="GO" id="GO:0030170">
    <property type="term" value="F:pyridoxal phosphate binding"/>
    <property type="evidence" value="ECO:0007669"/>
    <property type="project" value="UniProtKB-UniRule"/>
</dbReference>
<feature type="binding site" evidence="4">
    <location>
        <position position="294"/>
    </location>
    <ligand>
        <name>pyridoxal 5'-phosphate</name>
        <dbReference type="ChEBI" id="CHEBI:597326"/>
    </ligand>
</feature>
<evidence type="ECO:0000256" key="2">
    <source>
        <dbReference type="ARBA" id="ARBA00022801"/>
    </source>
</evidence>
<feature type="binding site" evidence="4">
    <location>
        <position position="109"/>
    </location>
    <ligand>
        <name>pyridoxal 5'-phosphate</name>
        <dbReference type="ChEBI" id="CHEBI:597326"/>
    </ligand>
</feature>
<dbReference type="UniPathway" id="UPA00334">
    <property type="reaction ID" value="UER00455"/>
</dbReference>
<organism evidence="8 9">
    <name type="scientific">Cnuibacter physcomitrellae</name>
    <dbReference type="NCBI Taxonomy" id="1619308"/>
    <lineage>
        <taxon>Bacteria</taxon>
        <taxon>Bacillati</taxon>
        <taxon>Actinomycetota</taxon>
        <taxon>Actinomycetes</taxon>
        <taxon>Micrococcales</taxon>
        <taxon>Microbacteriaceae</taxon>
        <taxon>Cnuibacter</taxon>
    </lineage>
</organism>
<keyword evidence="1 4" id="KW-0662">Pyridine nucleotide biosynthesis</keyword>
<dbReference type="InterPro" id="IPR000192">
    <property type="entry name" value="Aminotrans_V_dom"/>
</dbReference>
<feature type="binding site" evidence="4">
    <location>
        <position position="216"/>
    </location>
    <ligand>
        <name>pyridoxal 5'-phosphate</name>
        <dbReference type="ChEBI" id="CHEBI:597326"/>
    </ligand>
</feature>
<feature type="binding site" evidence="4">
    <location>
        <position position="213"/>
    </location>
    <ligand>
        <name>pyridoxal 5'-phosphate</name>
        <dbReference type="ChEBI" id="CHEBI:597326"/>
    </ligand>
</feature>
<dbReference type="PIRSF" id="PIRSF038800">
    <property type="entry name" value="KYNU"/>
    <property type="match status" value="1"/>
</dbReference>
<dbReference type="PANTHER" id="PTHR14084">
    <property type="entry name" value="KYNURENINASE"/>
    <property type="match status" value="1"/>
</dbReference>
<sequence length="415" mass="44592">MTTTTPTPVAPSARAGELDRADPLAGYRDRFVGSDDPGVLAYVDGNSLGRPVRGVAERMAELVETAWGGRLIRHWDEGWFDLPLTLGDRIAASCLGAAPGQTVVGESTTVSLYKLVRTALAARPGRHEIVIDRHNFPTDRFVVEGIAAETGARIRWIDVDPAGGPTVDDLAPVLGEDTAVVVLSHVAYRSGHLADARAITELVHQHGALVLWDLCHSVGVVPIELDAWGVDLAVGCTYKYLNGGPGAPAFLYVRREMIPDARQPIQGWMGVKDSFRMGESYDPADGIRRFVSGTPPVVGMQPMQAMLDLIEEAGIDAVREKSVALTGFALELYDEVLAPLGVTLSTPRDPAQRGGHVTVDHPAFVEIVPELWRRGVIPDFRPPTGIRLGLSPLSTSFAELELAVGAVRDELVARG</sequence>
<dbReference type="PANTHER" id="PTHR14084:SF0">
    <property type="entry name" value="KYNURENINASE"/>
    <property type="match status" value="1"/>
</dbReference>
<dbReference type="KEGG" id="cphy:B5808_01780"/>
<comment type="function">
    <text evidence="4 6">Catalyzes the cleavage of L-kynurenine (L-Kyn) and L-3-hydroxykynurenine (L-3OHKyn) into anthranilic acid (AA) and 3-hydroxyanthranilic acid (3-OHAA), respectively.</text>
</comment>
<accession>A0A1X9LG38</accession>
<comment type="pathway">
    <text evidence="4 6">Amino-acid degradation; L-kynurenine degradation; L-alanine and anthranilate from L-kynurenine: step 1/1.</text>
</comment>
<dbReference type="InterPro" id="IPR010111">
    <property type="entry name" value="Kynureninase"/>
</dbReference>
<comment type="caution">
    <text evidence="4">Lacks conserved residue(s) required for the propagation of feature annotation.</text>
</comment>
<dbReference type="Gene3D" id="3.40.640.10">
    <property type="entry name" value="Type I PLP-dependent aspartate aminotransferase-like (Major domain)"/>
    <property type="match status" value="1"/>
</dbReference>
<keyword evidence="3 4" id="KW-0663">Pyridoxal phosphate</keyword>
<comment type="cofactor">
    <cofactor evidence="4 6">
        <name>pyridoxal 5'-phosphate</name>
        <dbReference type="ChEBI" id="CHEBI:597326"/>
    </cofactor>
</comment>
<dbReference type="GO" id="GO:0097053">
    <property type="term" value="P:L-kynurenine catabolic process"/>
    <property type="evidence" value="ECO:0007669"/>
    <property type="project" value="UniProtKB-UniRule"/>
</dbReference>
<dbReference type="GO" id="GO:0019805">
    <property type="term" value="P:quinolinate biosynthetic process"/>
    <property type="evidence" value="ECO:0007669"/>
    <property type="project" value="UniProtKB-UniRule"/>
</dbReference>
<evidence type="ECO:0000256" key="1">
    <source>
        <dbReference type="ARBA" id="ARBA00022642"/>
    </source>
</evidence>
<dbReference type="Proteomes" id="UP000192775">
    <property type="component" value="Chromosome"/>
</dbReference>
<dbReference type="InterPro" id="IPR015421">
    <property type="entry name" value="PyrdxlP-dep_Trfase_major"/>
</dbReference>
<comment type="pathway">
    <text evidence="4 6">Cofactor biosynthesis; NAD(+) biosynthesis; quinolinate from L-kynurenine: step 2/3.</text>
</comment>